<dbReference type="InterPro" id="IPR023398">
    <property type="entry name" value="TIF_eIF4e-like"/>
</dbReference>
<dbReference type="GO" id="GO:0016281">
    <property type="term" value="C:eukaryotic translation initiation factor 4F complex"/>
    <property type="evidence" value="ECO:0007669"/>
    <property type="project" value="TreeGrafter"/>
</dbReference>
<proteinExistence type="inferred from homology"/>
<dbReference type="GO" id="GO:0000340">
    <property type="term" value="F:RNA 7-methylguanosine cap binding"/>
    <property type="evidence" value="ECO:0007669"/>
    <property type="project" value="TreeGrafter"/>
</dbReference>
<evidence type="ECO:0000256" key="1">
    <source>
        <dbReference type="ARBA" id="ARBA00009860"/>
    </source>
</evidence>
<dbReference type="Gene3D" id="3.30.760.10">
    <property type="entry name" value="RNA Cap, Translation Initiation Factor Eif4e"/>
    <property type="match status" value="1"/>
</dbReference>
<dbReference type="PANTHER" id="PTHR11960">
    <property type="entry name" value="EUKARYOTIC TRANSLATION INITIATION FACTOR 4E RELATED"/>
    <property type="match status" value="1"/>
</dbReference>
<dbReference type="SUPFAM" id="SSF55418">
    <property type="entry name" value="eIF4e-like"/>
    <property type="match status" value="1"/>
</dbReference>
<keyword evidence="3" id="KW-0810">Translation regulation</keyword>
<evidence type="ECO:0000313" key="9">
    <source>
        <dbReference type="RefSeq" id="XP_010785568.1"/>
    </source>
</evidence>
<evidence type="ECO:0000256" key="5">
    <source>
        <dbReference type="ARBA" id="ARBA00022917"/>
    </source>
</evidence>
<dbReference type="GeneID" id="104959381"/>
<evidence type="ECO:0000256" key="2">
    <source>
        <dbReference type="ARBA" id="ARBA00022540"/>
    </source>
</evidence>
<dbReference type="RefSeq" id="XP_010785568.1">
    <property type="nucleotide sequence ID" value="XM_010787266.1"/>
</dbReference>
<name>A0A6I9PF85_9TELE</name>
<keyword evidence="5 6" id="KW-0648">Protein biosynthesis</keyword>
<dbReference type="KEGG" id="ncc:104959381"/>
<evidence type="ECO:0000256" key="7">
    <source>
        <dbReference type="SAM" id="MobiDB-lite"/>
    </source>
</evidence>
<feature type="region of interest" description="Disordered" evidence="7">
    <location>
        <begin position="18"/>
        <end position="89"/>
    </location>
</feature>
<dbReference type="AlphaFoldDB" id="A0A6I9PF85"/>
<organism evidence="8 9">
    <name type="scientific">Notothenia coriiceps</name>
    <name type="common">black rockcod</name>
    <dbReference type="NCBI Taxonomy" id="8208"/>
    <lineage>
        <taxon>Eukaryota</taxon>
        <taxon>Metazoa</taxon>
        <taxon>Chordata</taxon>
        <taxon>Craniata</taxon>
        <taxon>Vertebrata</taxon>
        <taxon>Euteleostomi</taxon>
        <taxon>Actinopterygii</taxon>
        <taxon>Neopterygii</taxon>
        <taxon>Teleostei</taxon>
        <taxon>Neoteleostei</taxon>
        <taxon>Acanthomorphata</taxon>
        <taxon>Eupercaria</taxon>
        <taxon>Perciformes</taxon>
        <taxon>Notothenioidei</taxon>
        <taxon>Nototheniidae</taxon>
        <taxon>Notothenia</taxon>
    </lineage>
</organism>
<dbReference type="PANTHER" id="PTHR11960:SF66">
    <property type="entry name" value="EUKARYOTIC TRANSLATION INITIATION FACTOR 4E TYPE 3"/>
    <property type="match status" value="1"/>
</dbReference>
<accession>A0A6I9PF85</accession>
<protein>
    <recommendedName>
        <fullName evidence="10">Eukaryotic translation initiation factor 4E type 3</fullName>
    </recommendedName>
</protein>
<gene>
    <name evidence="9" type="primary">LOC104959381</name>
</gene>
<keyword evidence="2 6" id="KW-0396">Initiation factor</keyword>
<evidence type="ECO:0000256" key="4">
    <source>
        <dbReference type="ARBA" id="ARBA00022884"/>
    </source>
</evidence>
<sequence length="254" mass="28225">MPKSVTLKAALKEGLRSRGLDGCRALQKDAPASPPEERRSGYDVVPAATESSRTPRCERRRGVPKVIHSRTGPTSRRSEPALALRDSPRTVAPAALPGYGARKAIYVFDTNREEESNAKGGVWKMKVPKESTSAVWKELLLATIGEQFADYCASDDEVVGVSVSVRDREDIVQIWNSDASLADEANILGKVYELLPYIPFKAVFYKRKYSPFFPLARNAAFRFSNGAYTLKLLLSETNISQVRQLFFFFNGALE</sequence>
<evidence type="ECO:0008006" key="10">
    <source>
        <dbReference type="Google" id="ProtNLM"/>
    </source>
</evidence>
<dbReference type="Pfam" id="PF01652">
    <property type="entry name" value="IF4E"/>
    <property type="match status" value="1"/>
</dbReference>
<evidence type="ECO:0000313" key="8">
    <source>
        <dbReference type="Proteomes" id="UP000504611"/>
    </source>
</evidence>
<dbReference type="GO" id="GO:0006417">
    <property type="term" value="P:regulation of translation"/>
    <property type="evidence" value="ECO:0007669"/>
    <property type="project" value="UniProtKB-KW"/>
</dbReference>
<dbReference type="Proteomes" id="UP000504611">
    <property type="component" value="Unplaced"/>
</dbReference>
<reference evidence="9" key="1">
    <citation type="submission" date="2025-08" db="UniProtKB">
        <authorList>
            <consortium name="RefSeq"/>
        </authorList>
    </citation>
    <scope>IDENTIFICATION</scope>
    <source>
        <tissue evidence="9">Muscle</tissue>
    </source>
</reference>
<comment type="similarity">
    <text evidence="1 6">Belongs to the eukaryotic initiation factor 4E family.</text>
</comment>
<dbReference type="OrthoDB" id="17977at2759"/>
<dbReference type="GO" id="GO:0003743">
    <property type="term" value="F:translation initiation factor activity"/>
    <property type="evidence" value="ECO:0007669"/>
    <property type="project" value="UniProtKB-KW"/>
</dbReference>
<evidence type="ECO:0000256" key="6">
    <source>
        <dbReference type="RuleBase" id="RU004374"/>
    </source>
</evidence>
<evidence type="ECO:0000256" key="3">
    <source>
        <dbReference type="ARBA" id="ARBA00022845"/>
    </source>
</evidence>
<keyword evidence="4 6" id="KW-0694">RNA-binding</keyword>
<dbReference type="InterPro" id="IPR001040">
    <property type="entry name" value="TIF_eIF_4E"/>
</dbReference>
<keyword evidence="8" id="KW-1185">Reference proteome</keyword>